<dbReference type="Pfam" id="PF12710">
    <property type="entry name" value="HAD"/>
    <property type="match status" value="1"/>
</dbReference>
<reference evidence="1" key="1">
    <citation type="submission" date="2018-05" db="EMBL/GenBank/DDBJ databases">
        <authorList>
            <person name="Lanie J.A."/>
            <person name="Ng W.-L."/>
            <person name="Kazmierczak K.M."/>
            <person name="Andrzejewski T.M."/>
            <person name="Davidsen T.M."/>
            <person name="Wayne K.J."/>
            <person name="Tettelin H."/>
            <person name="Glass J.I."/>
            <person name="Rusch D."/>
            <person name="Podicherti R."/>
            <person name="Tsui H.-C.T."/>
            <person name="Winkler M.E."/>
        </authorList>
    </citation>
    <scope>NUCLEOTIDE SEQUENCE</scope>
</reference>
<feature type="non-terminal residue" evidence="1">
    <location>
        <position position="1"/>
    </location>
</feature>
<name>A0A381Z6J8_9ZZZZ</name>
<dbReference type="PANTHER" id="PTHR43344:SF21">
    <property type="entry name" value="POLYOL PHOSPHATE PHOSPHATASE PYP1"/>
    <property type="match status" value="1"/>
</dbReference>
<sequence>VAEMLLKKFGDPTWHDVRQRFRDKELTLNEYQEITFRNIQADRATMQDYVKQNANLRPYFKEMWHYCRESQVPLAVVSQGLDFYIEALLEKEGCGPVPIHAVNTRFDAKGINYEYRYAVPGKESLGNSKGVVVDSYREQGHYIVYVGDGMSDFEAATRADLVFAHRVLADECERQEIPFRPFTDFGDVLKAVEEMTSGLSRNEKGPNAS</sequence>
<dbReference type="Gene3D" id="3.90.1470.20">
    <property type="match status" value="1"/>
</dbReference>
<proteinExistence type="predicted"/>
<accession>A0A381Z6J8</accession>
<dbReference type="GO" id="GO:0006564">
    <property type="term" value="P:L-serine biosynthetic process"/>
    <property type="evidence" value="ECO:0007669"/>
    <property type="project" value="TreeGrafter"/>
</dbReference>
<dbReference type="GO" id="GO:0036424">
    <property type="term" value="F:L-phosphoserine phosphatase activity"/>
    <property type="evidence" value="ECO:0007669"/>
    <property type="project" value="TreeGrafter"/>
</dbReference>
<dbReference type="GO" id="GO:0000287">
    <property type="term" value="F:magnesium ion binding"/>
    <property type="evidence" value="ECO:0007669"/>
    <property type="project" value="TreeGrafter"/>
</dbReference>
<dbReference type="PANTHER" id="PTHR43344">
    <property type="entry name" value="PHOSPHOSERINE PHOSPHATASE"/>
    <property type="match status" value="1"/>
</dbReference>
<dbReference type="Gene3D" id="3.40.50.1000">
    <property type="entry name" value="HAD superfamily/HAD-like"/>
    <property type="match status" value="1"/>
</dbReference>
<dbReference type="AlphaFoldDB" id="A0A381Z6J8"/>
<dbReference type="InterPro" id="IPR023214">
    <property type="entry name" value="HAD_sf"/>
</dbReference>
<dbReference type="GO" id="GO:0005737">
    <property type="term" value="C:cytoplasm"/>
    <property type="evidence" value="ECO:0007669"/>
    <property type="project" value="TreeGrafter"/>
</dbReference>
<protein>
    <recommendedName>
        <fullName evidence="2">2-hydroxy-3-keto-5-methylthiopentenyl-1-phosphate phosphatase</fullName>
    </recommendedName>
</protein>
<dbReference type="NCBIfam" id="TIGR01488">
    <property type="entry name" value="HAD-SF-IB"/>
    <property type="match status" value="1"/>
</dbReference>
<evidence type="ECO:0008006" key="2">
    <source>
        <dbReference type="Google" id="ProtNLM"/>
    </source>
</evidence>
<dbReference type="SUPFAM" id="SSF56784">
    <property type="entry name" value="HAD-like"/>
    <property type="match status" value="1"/>
</dbReference>
<evidence type="ECO:0000313" key="1">
    <source>
        <dbReference type="EMBL" id="SVA84878.1"/>
    </source>
</evidence>
<gene>
    <name evidence="1" type="ORF">METZ01_LOCUS137732</name>
</gene>
<dbReference type="InterPro" id="IPR036412">
    <property type="entry name" value="HAD-like_sf"/>
</dbReference>
<dbReference type="InterPro" id="IPR050582">
    <property type="entry name" value="HAD-like_SerB"/>
</dbReference>
<dbReference type="EMBL" id="UINC01020147">
    <property type="protein sequence ID" value="SVA84878.1"/>
    <property type="molecule type" value="Genomic_DNA"/>
</dbReference>
<organism evidence="1">
    <name type="scientific">marine metagenome</name>
    <dbReference type="NCBI Taxonomy" id="408172"/>
    <lineage>
        <taxon>unclassified sequences</taxon>
        <taxon>metagenomes</taxon>
        <taxon>ecological metagenomes</taxon>
    </lineage>
</organism>